<dbReference type="SMART" id="SM00343">
    <property type="entry name" value="ZnF_C2HC"/>
    <property type="match status" value="1"/>
</dbReference>
<dbReference type="InterPro" id="IPR005162">
    <property type="entry name" value="Retrotrans_gag_dom"/>
</dbReference>
<dbReference type="InterPro" id="IPR021109">
    <property type="entry name" value="Peptidase_aspartic_dom_sf"/>
</dbReference>
<comment type="caution">
    <text evidence="4">The sequence shown here is derived from an EMBL/GenBank/DDBJ whole genome shotgun (WGS) entry which is preliminary data.</text>
</comment>
<proteinExistence type="predicted"/>
<keyword evidence="1" id="KW-0863">Zinc-finger</keyword>
<dbReference type="SUPFAM" id="SSF57756">
    <property type="entry name" value="Retrovirus zinc finger-like domains"/>
    <property type="match status" value="1"/>
</dbReference>
<dbReference type="InterPro" id="IPR043128">
    <property type="entry name" value="Rev_trsase/Diguanyl_cyclase"/>
</dbReference>
<feature type="region of interest" description="Disordered" evidence="2">
    <location>
        <begin position="258"/>
        <end position="280"/>
    </location>
</feature>
<dbReference type="PROSITE" id="PS50158">
    <property type="entry name" value="ZF_CCHC"/>
    <property type="match status" value="1"/>
</dbReference>
<evidence type="ECO:0000256" key="2">
    <source>
        <dbReference type="SAM" id="MobiDB-lite"/>
    </source>
</evidence>
<dbReference type="CDD" id="cd00303">
    <property type="entry name" value="retropepsin_like"/>
    <property type="match status" value="1"/>
</dbReference>
<organism evidence="4 5">
    <name type="scientific">Dendrobium nobile</name>
    <name type="common">Orchid</name>
    <dbReference type="NCBI Taxonomy" id="94219"/>
    <lineage>
        <taxon>Eukaryota</taxon>
        <taxon>Viridiplantae</taxon>
        <taxon>Streptophyta</taxon>
        <taxon>Embryophyta</taxon>
        <taxon>Tracheophyta</taxon>
        <taxon>Spermatophyta</taxon>
        <taxon>Magnoliopsida</taxon>
        <taxon>Liliopsida</taxon>
        <taxon>Asparagales</taxon>
        <taxon>Orchidaceae</taxon>
        <taxon>Epidendroideae</taxon>
        <taxon>Malaxideae</taxon>
        <taxon>Dendrobiinae</taxon>
        <taxon>Dendrobium</taxon>
    </lineage>
</organism>
<dbReference type="Pfam" id="PF13650">
    <property type="entry name" value="Asp_protease_2"/>
    <property type="match status" value="1"/>
</dbReference>
<dbReference type="PANTHER" id="PTHR35046:SF18">
    <property type="entry name" value="RNA-DIRECTED DNA POLYMERASE"/>
    <property type="match status" value="1"/>
</dbReference>
<dbReference type="SUPFAM" id="SSF56672">
    <property type="entry name" value="DNA/RNA polymerases"/>
    <property type="match status" value="1"/>
</dbReference>
<gene>
    <name evidence="4" type="ORF">KFK09_021416</name>
</gene>
<dbReference type="PANTHER" id="PTHR35046">
    <property type="entry name" value="ZINC KNUCKLE (CCHC-TYPE) FAMILY PROTEIN"/>
    <property type="match status" value="1"/>
</dbReference>
<feature type="region of interest" description="Disordered" evidence="2">
    <location>
        <begin position="173"/>
        <end position="210"/>
    </location>
</feature>
<dbReference type="InterPro" id="IPR001878">
    <property type="entry name" value="Znf_CCHC"/>
</dbReference>
<sequence length="638" mass="73002">MDIQYFEGRLHIEDYLDWERSVETFFEYMDVPMDKQVKYVACKLKVGASAWWQQVLQTRYREGKGPVRNWTRMKQLLRNQFLPTDFEQLLYIQYQHYNQGNQTVSAYTEEFYRLSARNNLNESNNQIVARYIGGLKEGIQDKLELNSVWSLSQAVNFALKAEMQLNRPVRTYNNRRSYSDNPLLDGKSSSSTIAKSAYKSHTPPGPATQTFENKALSKAKAPSKDNPYTRPTTLKCFRCFQPGHKSNECPNRQQVQLLEGKTETQPTAAEREAEEDYEEVEGDEGEPVMCILEKLLLASRQVSPTQRNAIFKTKCTISGKVCDLLIDSGCTENIISQSAVNALKLKTTKNPTPYKISWVKRGVEVPVSEMCRVNFSIGKHYNCEVLCDVIDMDVCHLILGRPWKFDTGVLYDRRTNSYSFEWKNRMLRLLPNSHSTPSSISGTRPALNIVTGKSLIRFGHEAKGILAVFVAEENSRPQTTLHPTALQQLLTEFEDIASTELPQELPPLRTIQHQIDLVPGATLPNLPHYKMSPTEHKAMQQLIDELIQRQMIQPSLIPCAVPALLVPKKDGSWRICIDSRSINKITIKYRFPVPRIEDMLDHLAGATIFSKLDLRSGYHQIRIWLGDEWKTAFKTRDG</sequence>
<evidence type="ECO:0000313" key="4">
    <source>
        <dbReference type="EMBL" id="KAI0498175.1"/>
    </source>
</evidence>
<dbReference type="EMBL" id="JAGYWB010000015">
    <property type="protein sequence ID" value="KAI0498175.1"/>
    <property type="molecule type" value="Genomic_DNA"/>
</dbReference>
<dbReference type="GO" id="GO:0008270">
    <property type="term" value="F:zinc ion binding"/>
    <property type="evidence" value="ECO:0007669"/>
    <property type="project" value="UniProtKB-KW"/>
</dbReference>
<keyword evidence="1" id="KW-0479">Metal-binding</keyword>
<evidence type="ECO:0000256" key="1">
    <source>
        <dbReference type="PROSITE-ProRule" id="PRU00047"/>
    </source>
</evidence>
<dbReference type="Gene3D" id="3.30.70.270">
    <property type="match status" value="1"/>
</dbReference>
<reference evidence="4" key="1">
    <citation type="journal article" date="2022" name="Front. Genet.">
        <title>Chromosome-Scale Assembly of the Dendrobium nobile Genome Provides Insights Into the Molecular Mechanism of the Biosynthesis of the Medicinal Active Ingredient of Dendrobium.</title>
        <authorList>
            <person name="Xu Q."/>
            <person name="Niu S.-C."/>
            <person name="Li K.-L."/>
            <person name="Zheng P.-J."/>
            <person name="Zhang X.-J."/>
            <person name="Jia Y."/>
            <person name="Liu Y."/>
            <person name="Niu Y.-X."/>
            <person name="Yu L.-H."/>
            <person name="Chen D.-F."/>
            <person name="Zhang G.-Q."/>
        </authorList>
    </citation>
    <scope>NUCLEOTIDE SEQUENCE</scope>
    <source>
        <tissue evidence="4">Leaf</tissue>
    </source>
</reference>
<dbReference type="CDD" id="cd01647">
    <property type="entry name" value="RT_LTR"/>
    <property type="match status" value="1"/>
</dbReference>
<keyword evidence="1" id="KW-0862">Zinc</keyword>
<dbReference type="Pfam" id="PF03732">
    <property type="entry name" value="Retrotrans_gag"/>
    <property type="match status" value="1"/>
</dbReference>
<evidence type="ECO:0000313" key="5">
    <source>
        <dbReference type="Proteomes" id="UP000829196"/>
    </source>
</evidence>
<dbReference type="Gene3D" id="2.40.70.10">
    <property type="entry name" value="Acid Proteases"/>
    <property type="match status" value="1"/>
</dbReference>
<dbReference type="Proteomes" id="UP000829196">
    <property type="component" value="Unassembled WGS sequence"/>
</dbReference>
<dbReference type="Pfam" id="PF00078">
    <property type="entry name" value="RVT_1"/>
    <property type="match status" value="1"/>
</dbReference>
<name>A0A8T3AVS9_DENNO</name>
<accession>A0A8T3AVS9</accession>
<dbReference type="GO" id="GO:0003676">
    <property type="term" value="F:nucleic acid binding"/>
    <property type="evidence" value="ECO:0007669"/>
    <property type="project" value="InterPro"/>
</dbReference>
<protein>
    <recommendedName>
        <fullName evidence="3">CCHC-type domain-containing protein</fullName>
    </recommendedName>
</protein>
<dbReference type="SUPFAM" id="SSF50630">
    <property type="entry name" value="Acid proteases"/>
    <property type="match status" value="1"/>
</dbReference>
<evidence type="ECO:0000259" key="3">
    <source>
        <dbReference type="PROSITE" id="PS50158"/>
    </source>
</evidence>
<dbReference type="InterPro" id="IPR043502">
    <property type="entry name" value="DNA/RNA_pol_sf"/>
</dbReference>
<dbReference type="InterPro" id="IPR000477">
    <property type="entry name" value="RT_dom"/>
</dbReference>
<dbReference type="Gene3D" id="4.10.60.10">
    <property type="entry name" value="Zinc finger, CCHC-type"/>
    <property type="match status" value="1"/>
</dbReference>
<keyword evidence="5" id="KW-1185">Reference proteome</keyword>
<dbReference type="OrthoDB" id="784686at2759"/>
<dbReference type="AlphaFoldDB" id="A0A8T3AVS9"/>
<feature type="domain" description="CCHC-type" evidence="3">
    <location>
        <begin position="235"/>
        <end position="251"/>
    </location>
</feature>
<dbReference type="InterPro" id="IPR036875">
    <property type="entry name" value="Znf_CCHC_sf"/>
</dbReference>
<dbReference type="Gene3D" id="3.10.10.10">
    <property type="entry name" value="HIV Type 1 Reverse Transcriptase, subunit A, domain 1"/>
    <property type="match status" value="1"/>
</dbReference>